<sequence>QQQHSGNMGNSTHRPLSPDAGGSDSDDSDISLGGTSPTSPSSSPQPASHPHHQSSPSHSAAASIGPIRTPSLNFRFDPIAPSSFRFGPATGYKFPATGFRFEPHSPHHNHPNIAAGGIFRLAETSPFQAVGPRGDLGS</sequence>
<gene>
    <name evidence="1" type="ORF">QAD02_017296</name>
</gene>
<name>A0ACC2PD14_9HYME</name>
<proteinExistence type="predicted"/>
<comment type="caution">
    <text evidence="1">The sequence shown here is derived from an EMBL/GenBank/DDBJ whole genome shotgun (WGS) entry which is preliminary data.</text>
</comment>
<keyword evidence="2" id="KW-1185">Reference proteome</keyword>
<evidence type="ECO:0000313" key="2">
    <source>
        <dbReference type="Proteomes" id="UP001239111"/>
    </source>
</evidence>
<reference evidence="1" key="1">
    <citation type="submission" date="2023-04" db="EMBL/GenBank/DDBJ databases">
        <title>A chromosome-level genome assembly of the parasitoid wasp Eretmocerus hayati.</title>
        <authorList>
            <person name="Zhong Y."/>
            <person name="Liu S."/>
            <person name="Liu Y."/>
        </authorList>
    </citation>
    <scope>NUCLEOTIDE SEQUENCE</scope>
    <source>
        <strain evidence="1">ZJU_SS_LIU_2023</strain>
    </source>
</reference>
<evidence type="ECO:0000313" key="1">
    <source>
        <dbReference type="EMBL" id="KAJ8681504.1"/>
    </source>
</evidence>
<dbReference type="EMBL" id="CM056741">
    <property type="protein sequence ID" value="KAJ8681504.1"/>
    <property type="molecule type" value="Genomic_DNA"/>
</dbReference>
<organism evidence="1 2">
    <name type="scientific">Eretmocerus hayati</name>
    <dbReference type="NCBI Taxonomy" id="131215"/>
    <lineage>
        <taxon>Eukaryota</taxon>
        <taxon>Metazoa</taxon>
        <taxon>Ecdysozoa</taxon>
        <taxon>Arthropoda</taxon>
        <taxon>Hexapoda</taxon>
        <taxon>Insecta</taxon>
        <taxon>Pterygota</taxon>
        <taxon>Neoptera</taxon>
        <taxon>Endopterygota</taxon>
        <taxon>Hymenoptera</taxon>
        <taxon>Apocrita</taxon>
        <taxon>Proctotrupomorpha</taxon>
        <taxon>Chalcidoidea</taxon>
        <taxon>Aphelinidae</taxon>
        <taxon>Aphelininae</taxon>
        <taxon>Eretmocerus</taxon>
    </lineage>
</organism>
<feature type="non-terminal residue" evidence="1">
    <location>
        <position position="1"/>
    </location>
</feature>
<dbReference type="Proteomes" id="UP001239111">
    <property type="component" value="Chromosome 1"/>
</dbReference>
<feature type="non-terminal residue" evidence="1">
    <location>
        <position position="138"/>
    </location>
</feature>
<accession>A0ACC2PD14</accession>
<protein>
    <submittedName>
        <fullName evidence="1">Uncharacterized protein</fullName>
    </submittedName>
</protein>